<organism evidence="1 2">
    <name type="scientific">Hypsizygus marmoreus</name>
    <name type="common">White beech mushroom</name>
    <name type="synonym">Agaricus marmoreus</name>
    <dbReference type="NCBI Taxonomy" id="39966"/>
    <lineage>
        <taxon>Eukaryota</taxon>
        <taxon>Fungi</taxon>
        <taxon>Dikarya</taxon>
        <taxon>Basidiomycota</taxon>
        <taxon>Agaricomycotina</taxon>
        <taxon>Agaricomycetes</taxon>
        <taxon>Agaricomycetidae</taxon>
        <taxon>Agaricales</taxon>
        <taxon>Tricholomatineae</taxon>
        <taxon>Lyophyllaceae</taxon>
        <taxon>Hypsizygus</taxon>
    </lineage>
</organism>
<proteinExistence type="predicted"/>
<comment type="caution">
    <text evidence="1">The sequence shown here is derived from an EMBL/GenBank/DDBJ whole genome shotgun (WGS) entry which is preliminary data.</text>
</comment>
<dbReference type="EMBL" id="LUEZ02000010">
    <property type="protein sequence ID" value="RDB28514.1"/>
    <property type="molecule type" value="Genomic_DNA"/>
</dbReference>
<keyword evidence="2" id="KW-1185">Reference proteome</keyword>
<reference evidence="1" key="1">
    <citation type="submission" date="2018-04" db="EMBL/GenBank/DDBJ databases">
        <title>Whole genome sequencing of Hypsizygus marmoreus.</title>
        <authorList>
            <person name="Choi I.-G."/>
            <person name="Min B."/>
            <person name="Kim J.-G."/>
            <person name="Kim S."/>
            <person name="Oh Y.-L."/>
            <person name="Kong W.-S."/>
            <person name="Park H."/>
            <person name="Jeong J."/>
            <person name="Song E.-S."/>
        </authorList>
    </citation>
    <scope>NUCLEOTIDE SEQUENCE [LARGE SCALE GENOMIC DNA]</scope>
    <source>
        <strain evidence="1">51987-8</strain>
    </source>
</reference>
<accession>A0A369K9P7</accession>
<dbReference type="Proteomes" id="UP000076154">
    <property type="component" value="Unassembled WGS sequence"/>
</dbReference>
<gene>
    <name evidence="1" type="ORF">Hypma_015289</name>
</gene>
<protein>
    <submittedName>
        <fullName evidence="1">Uncharacterized protein</fullName>
    </submittedName>
</protein>
<name>A0A369K9P7_HYPMA</name>
<dbReference type="InParanoid" id="A0A369K9P7"/>
<evidence type="ECO:0000313" key="2">
    <source>
        <dbReference type="Proteomes" id="UP000076154"/>
    </source>
</evidence>
<dbReference type="AlphaFoldDB" id="A0A369K9P7"/>
<evidence type="ECO:0000313" key="1">
    <source>
        <dbReference type="EMBL" id="RDB28514.1"/>
    </source>
</evidence>
<sequence>MGELSIAQEDVDFGVTSNRAAARGQETCYSPKRHSTLELTHPPRFWLGEIEASGGVFSGQCLPCDTEAVFLSLRNTCGPRVFKSITSKQGSRELKTPLISEMFGSLGMDRRLRTPFSWSLFGHSPDSGSMKKPQHHFPARYVQQLLASRRLPTAFLQSHSFHAPYYY</sequence>